<accession>A0ABR9RWP1</accession>
<dbReference type="Pfam" id="PF17957">
    <property type="entry name" value="Big_7"/>
    <property type="match status" value="2"/>
</dbReference>
<name>A0ABR9RWP1_9ACTN</name>
<dbReference type="EMBL" id="JADCSA010000022">
    <property type="protein sequence ID" value="MBE7326005.1"/>
    <property type="molecule type" value="Genomic_DNA"/>
</dbReference>
<organism evidence="1 2">
    <name type="scientific">Nocardioides malaquae</name>
    <dbReference type="NCBI Taxonomy" id="2773426"/>
    <lineage>
        <taxon>Bacteria</taxon>
        <taxon>Bacillati</taxon>
        <taxon>Actinomycetota</taxon>
        <taxon>Actinomycetes</taxon>
        <taxon>Propionibacteriales</taxon>
        <taxon>Nocardioidaceae</taxon>
        <taxon>Nocardioides</taxon>
    </lineage>
</organism>
<gene>
    <name evidence="1" type="ORF">IEQ44_15250</name>
</gene>
<dbReference type="Proteomes" id="UP000756387">
    <property type="component" value="Unassembled WGS sequence"/>
</dbReference>
<comment type="caution">
    <text evidence="1">The sequence shown here is derived from an EMBL/GenBank/DDBJ whole genome shotgun (WGS) entry which is preliminary data.</text>
</comment>
<evidence type="ECO:0000313" key="2">
    <source>
        <dbReference type="Proteomes" id="UP000756387"/>
    </source>
</evidence>
<reference evidence="1 2" key="1">
    <citation type="submission" date="2020-10" db="EMBL/GenBank/DDBJ databases">
        <title>Nocardioides sp. isolated from sludge.</title>
        <authorList>
            <person name="Zhang X."/>
        </authorList>
    </citation>
    <scope>NUCLEOTIDE SEQUENCE [LARGE SCALE GENOMIC DNA]</scope>
    <source>
        <strain evidence="1 2">Y6</strain>
    </source>
</reference>
<keyword evidence="2" id="KW-1185">Reference proteome</keyword>
<dbReference type="Gene3D" id="2.60.40.10">
    <property type="entry name" value="Immunoglobulins"/>
    <property type="match status" value="4"/>
</dbReference>
<evidence type="ECO:0000313" key="1">
    <source>
        <dbReference type="EMBL" id="MBE7326005.1"/>
    </source>
</evidence>
<dbReference type="InterPro" id="IPR013783">
    <property type="entry name" value="Ig-like_fold"/>
</dbReference>
<dbReference type="RefSeq" id="WP_193639337.1">
    <property type="nucleotide sequence ID" value="NZ_JADCSA010000022.1"/>
</dbReference>
<proteinExistence type="predicted"/>
<protein>
    <submittedName>
        <fullName evidence="1">Signal peptidase I</fullName>
    </submittedName>
</protein>
<sequence>MTTTARNVSVLAVALLLAVLAVHGPRSSSAIFTSSSQAVSSVTAAADWTPPTVTVTDPGPSVSGTVTVRTTPTDADSGIARVVVEGRPTGASAWQQVCTVTAAPWTCSLDTAGLTDGEYALRARAVDKAGNEATSAVVRTTVANRASIVLTAPSSTVRGTVALAADVREVGALPHTVRIERAPVGGAFTTLCDSLSSPYACSWDTTTVTPGAHQLRAVVLDAAGRAVATSATVTVTTDNVAPSVALTDPSSPLKGVRPFAVTASDAHSGVARVVVQGTPVGAAAWRDLCTATQSPWGCSVDTTALADGQWSFRAMATDLAGNSTTSAVVGPRLIENVAPTVTVDVRTGSLSGTVPVSATATSGVGITSVRLQVAPAGSSTWTDLCTRTAAPWSCVWNTTRVANGQWSLRAVMVDGLGRTTTSTVVTRSVAVTFLGADVQSANGGDTVGRSETGDSFTYTFSHEVNPASILAGWNGQPRAVIARVRDTGSSYFSGSDEDVFDVVTTNEAPINLGVVNLKEDYILAGRSAQFDSTMTATTVAGPDGTPRTVVTISFGSLRAWHLTAPKTVSSSSTMVWTPSALVTDTVGRPLSTAPVLETGPLDREF</sequence>